<name>A0A923HKC9_9BURK</name>
<dbReference type="InterPro" id="IPR015655">
    <property type="entry name" value="PP2C"/>
</dbReference>
<protein>
    <submittedName>
        <fullName evidence="2">Stp1/IreP family PP2C-type Ser/Thr phosphatase</fullName>
    </submittedName>
</protein>
<evidence type="ECO:0000259" key="1">
    <source>
        <dbReference type="PROSITE" id="PS51746"/>
    </source>
</evidence>
<gene>
    <name evidence="2" type="ORF">H8K32_17245</name>
</gene>
<reference evidence="2" key="1">
    <citation type="submission" date="2020-08" db="EMBL/GenBank/DDBJ databases">
        <title>Novel species isolated from subtropical streams in China.</title>
        <authorList>
            <person name="Lu H."/>
        </authorList>
    </citation>
    <scope>NUCLEOTIDE SEQUENCE</scope>
    <source>
        <strain evidence="2">KACC 12607</strain>
    </source>
</reference>
<organism evidence="2 3">
    <name type="scientific">Undibacterium jejuense</name>
    <dbReference type="NCBI Taxonomy" id="1344949"/>
    <lineage>
        <taxon>Bacteria</taxon>
        <taxon>Pseudomonadati</taxon>
        <taxon>Pseudomonadota</taxon>
        <taxon>Betaproteobacteria</taxon>
        <taxon>Burkholderiales</taxon>
        <taxon>Oxalobacteraceae</taxon>
        <taxon>Undibacterium</taxon>
    </lineage>
</organism>
<dbReference type="CDD" id="cd00143">
    <property type="entry name" value="PP2Cc"/>
    <property type="match status" value="1"/>
</dbReference>
<dbReference type="Gene3D" id="3.60.40.10">
    <property type="entry name" value="PPM-type phosphatase domain"/>
    <property type="match status" value="1"/>
</dbReference>
<evidence type="ECO:0000313" key="3">
    <source>
        <dbReference type="Proteomes" id="UP000634011"/>
    </source>
</evidence>
<dbReference type="SMART" id="SM00332">
    <property type="entry name" value="PP2Cc"/>
    <property type="match status" value="1"/>
</dbReference>
<dbReference type="AlphaFoldDB" id="A0A923HKC9"/>
<feature type="domain" description="PPM-type phosphatase" evidence="1">
    <location>
        <begin position="8"/>
        <end position="253"/>
    </location>
</feature>
<keyword evidence="3" id="KW-1185">Reference proteome</keyword>
<dbReference type="SMART" id="SM00331">
    <property type="entry name" value="PP2C_SIG"/>
    <property type="match status" value="1"/>
</dbReference>
<proteinExistence type="predicted"/>
<dbReference type="Proteomes" id="UP000634011">
    <property type="component" value="Unassembled WGS sequence"/>
</dbReference>
<accession>A0A923HKC9</accession>
<sequence>MAYQHVLEFAALSDTGRVRDHNEDAIVVCGDYGCAILADGMGGYKAGEVASAMATQVIADYLCAKLDTTWFARLGLQAVKLSRWMTESIELANRHVLYASQTNAECFGMGTTVVVACCSQDKLLLAHVGDSRAYRLRDGQLTLLTHDHSVLQEQLDAGLVTKAQARFSNIKNLITRAVGTQENVDVEIHAHPLQEQDLYMLCSDGLTDMLSHDEIQVILQQYTGDLPSCCKLLIDSANAAGGNDNSSVVLFKVHAVRNLSWLRRLLGR</sequence>
<dbReference type="PANTHER" id="PTHR47992">
    <property type="entry name" value="PROTEIN PHOSPHATASE"/>
    <property type="match status" value="1"/>
</dbReference>
<dbReference type="InterPro" id="IPR001932">
    <property type="entry name" value="PPM-type_phosphatase-like_dom"/>
</dbReference>
<dbReference type="InterPro" id="IPR036457">
    <property type="entry name" value="PPM-type-like_dom_sf"/>
</dbReference>
<dbReference type="EMBL" id="JACOFV010000018">
    <property type="protein sequence ID" value="MBC3863855.1"/>
    <property type="molecule type" value="Genomic_DNA"/>
</dbReference>
<comment type="caution">
    <text evidence="2">The sequence shown here is derived from an EMBL/GenBank/DDBJ whole genome shotgun (WGS) entry which is preliminary data.</text>
</comment>
<evidence type="ECO:0000313" key="2">
    <source>
        <dbReference type="EMBL" id="MBC3863855.1"/>
    </source>
</evidence>
<dbReference type="SUPFAM" id="SSF81606">
    <property type="entry name" value="PP2C-like"/>
    <property type="match status" value="1"/>
</dbReference>
<dbReference type="GO" id="GO:0004722">
    <property type="term" value="F:protein serine/threonine phosphatase activity"/>
    <property type="evidence" value="ECO:0007669"/>
    <property type="project" value="InterPro"/>
</dbReference>
<dbReference type="PROSITE" id="PS51746">
    <property type="entry name" value="PPM_2"/>
    <property type="match status" value="1"/>
</dbReference>
<dbReference type="Pfam" id="PF13672">
    <property type="entry name" value="PP2C_2"/>
    <property type="match status" value="1"/>
</dbReference>
<dbReference type="NCBIfam" id="NF033484">
    <property type="entry name" value="Stp1_PP2C_phos"/>
    <property type="match status" value="1"/>
</dbReference>
<dbReference type="RefSeq" id="WP_186913803.1">
    <property type="nucleotide sequence ID" value="NZ_JACOFV010000018.1"/>
</dbReference>